<dbReference type="Pfam" id="PF04212">
    <property type="entry name" value="MIT"/>
    <property type="match status" value="1"/>
</dbReference>
<dbReference type="PANTHER" id="PTHR15508">
    <property type="entry name" value="RIBOSOMAL PROTEIN S6 KINASE"/>
    <property type="match status" value="1"/>
</dbReference>
<reference evidence="4 5" key="1">
    <citation type="submission" date="2021-05" db="EMBL/GenBank/DDBJ databases">
        <authorList>
            <person name="Zahm M."/>
            <person name="Klopp C."/>
            <person name="Cabau C."/>
            <person name="Kuhl H."/>
            <person name="Suciu R."/>
            <person name="Ciorpac M."/>
            <person name="Holostenco D."/>
            <person name="Gessner J."/>
            <person name="Wuertz S."/>
            <person name="Hohne C."/>
            <person name="Stock M."/>
            <person name="Gislard M."/>
            <person name="Lluch J."/>
            <person name="Milhes M."/>
            <person name="Lampietro C."/>
            <person name="Lopez Roques C."/>
            <person name="Donnadieu C."/>
            <person name="Du K."/>
            <person name="Schartl M."/>
            <person name="Guiguen Y."/>
        </authorList>
    </citation>
    <scope>NUCLEOTIDE SEQUENCE [LARGE SCALE GENOMIC DNA]</scope>
    <source>
        <strain evidence="4">Hh-F2</strain>
        <tissue evidence="4">Blood</tissue>
    </source>
</reference>
<evidence type="ECO:0000259" key="2">
    <source>
        <dbReference type="SMART" id="SM00312"/>
    </source>
</evidence>
<dbReference type="SMART" id="SM00745">
    <property type="entry name" value="MIT"/>
    <property type="match status" value="1"/>
</dbReference>
<dbReference type="Gene3D" id="3.30.1520.10">
    <property type="entry name" value="Phox-like domain"/>
    <property type="match status" value="1"/>
</dbReference>
<dbReference type="InterPro" id="IPR036871">
    <property type="entry name" value="PX_dom_sf"/>
</dbReference>
<evidence type="ECO:0000313" key="4">
    <source>
        <dbReference type="EMBL" id="KAK6466386.1"/>
    </source>
</evidence>
<dbReference type="EMBL" id="JAHFZB010000057">
    <property type="protein sequence ID" value="KAK6466386.1"/>
    <property type="molecule type" value="Genomic_DNA"/>
</dbReference>
<organism evidence="4 5">
    <name type="scientific">Huso huso</name>
    <name type="common">Beluga</name>
    <name type="synonym">Acipenser huso</name>
    <dbReference type="NCBI Taxonomy" id="61971"/>
    <lineage>
        <taxon>Eukaryota</taxon>
        <taxon>Metazoa</taxon>
        <taxon>Chordata</taxon>
        <taxon>Craniata</taxon>
        <taxon>Vertebrata</taxon>
        <taxon>Euteleostomi</taxon>
        <taxon>Actinopterygii</taxon>
        <taxon>Chondrostei</taxon>
        <taxon>Acipenseriformes</taxon>
        <taxon>Acipenseridae</taxon>
        <taxon>Huso</taxon>
    </lineage>
</organism>
<proteinExistence type="predicted"/>
<name>A0ABR0Y1U6_HUSHU</name>
<dbReference type="Proteomes" id="UP001369086">
    <property type="component" value="Unassembled WGS sequence"/>
</dbReference>
<evidence type="ECO:0000259" key="3">
    <source>
        <dbReference type="SMART" id="SM00745"/>
    </source>
</evidence>
<dbReference type="InterPro" id="IPR001683">
    <property type="entry name" value="PX_dom"/>
</dbReference>
<feature type="compositionally biased region" description="Acidic residues" evidence="1">
    <location>
        <begin position="171"/>
        <end position="181"/>
    </location>
</feature>
<dbReference type="InterPro" id="IPR036181">
    <property type="entry name" value="MIT_dom_sf"/>
</dbReference>
<accession>A0ABR0Y1U6</accession>
<dbReference type="SUPFAM" id="SSF64268">
    <property type="entry name" value="PX domain"/>
    <property type="match status" value="1"/>
</dbReference>
<gene>
    <name evidence="4" type="ORF">HHUSO_G36432</name>
</gene>
<feature type="domain" description="PX" evidence="2">
    <location>
        <begin position="8"/>
        <end position="115"/>
    </location>
</feature>
<dbReference type="CDD" id="cd02677">
    <property type="entry name" value="MIT_SNX15"/>
    <property type="match status" value="1"/>
</dbReference>
<comment type="caution">
    <text evidence="4">The sequence shown here is derived from an EMBL/GenBank/DDBJ whole genome shotgun (WGS) entry which is preliminary data.</text>
</comment>
<feature type="compositionally biased region" description="Acidic residues" evidence="1">
    <location>
        <begin position="211"/>
        <end position="220"/>
    </location>
</feature>
<evidence type="ECO:0000313" key="5">
    <source>
        <dbReference type="Proteomes" id="UP001369086"/>
    </source>
</evidence>
<keyword evidence="5" id="KW-1185">Reference proteome</keyword>
<dbReference type="Gene3D" id="1.20.58.80">
    <property type="entry name" value="Phosphotransferase system, lactose/cellobiose-type IIA subunit"/>
    <property type="match status" value="1"/>
</dbReference>
<dbReference type="PANTHER" id="PTHR15508:SF9">
    <property type="entry name" value="SORTING NEXIN-15"/>
    <property type="match status" value="1"/>
</dbReference>
<evidence type="ECO:0000256" key="1">
    <source>
        <dbReference type="SAM" id="MobiDB-lite"/>
    </source>
</evidence>
<dbReference type="InterPro" id="IPR007330">
    <property type="entry name" value="MIT_dom"/>
</dbReference>
<dbReference type="InterPro" id="IPR051866">
    <property type="entry name" value="Intracell_Sig-Traffick_Protein"/>
</dbReference>
<protein>
    <submittedName>
        <fullName evidence="4">Sorting nexin-15</fullName>
    </submittedName>
</protein>
<feature type="domain" description="MIT" evidence="3">
    <location>
        <begin position="291"/>
        <end position="367"/>
    </location>
</feature>
<sequence length="370" mass="40626">MSRKLKEDYHRFYTVTDHRTHEKGFTEYKVSARFVSKRNPEDVKEVVVWRRFTDLKKLHSELSYTHRNLFRRLEEFPDFPRAQVFGGKSEAMLRFTVNIPALYNSPQLKDFFRGGEVRRPLDLPPVSESSASLPPPLIPLPLSSGEAGEVEQAEPQTEGEIPGSPSGNWEEAAEAYTEPEDVPSPAATERCHGESTPPPEVGVDHLKSQEEFDLLFDSEGEGQGAAEAPPPRCRLSESELALFDPCAKKQAAGPEAPTNGLEGGVAESANSLRLLEGAGGGAGTSGAGPELPEYLKRAAEEISAALEREAEGDYSCAFHCYQTGVAMLLEGAQGDPVAERREAVKKRVVQYLQHAESIVTLQLRGEPPRD</sequence>
<dbReference type="SMART" id="SM00312">
    <property type="entry name" value="PX"/>
    <property type="match status" value="1"/>
</dbReference>
<dbReference type="SUPFAM" id="SSF116846">
    <property type="entry name" value="MIT domain"/>
    <property type="match status" value="1"/>
</dbReference>
<feature type="region of interest" description="Disordered" evidence="1">
    <location>
        <begin position="123"/>
        <end position="233"/>
    </location>
</feature>